<protein>
    <recommendedName>
        <fullName evidence="7">Probable cytosol aminopeptidase</fullName>
    </recommendedName>
    <alternativeName>
        <fullName evidence="8">Leucine aminopeptidase</fullName>
    </alternativeName>
    <alternativeName>
        <fullName evidence="5">Leucyl aminopeptidase</fullName>
    </alternativeName>
</protein>
<dbReference type="InterPro" id="IPR000819">
    <property type="entry name" value="Peptidase_M17_C"/>
</dbReference>
<dbReference type="RefSeq" id="WP_129623027.1">
    <property type="nucleotide sequence ID" value="NZ_LR215043.1"/>
</dbReference>
<evidence type="ECO:0000256" key="3">
    <source>
        <dbReference type="ARBA" id="ARBA00022670"/>
    </source>
</evidence>
<evidence type="ECO:0000259" key="9">
    <source>
        <dbReference type="PROSITE" id="PS00631"/>
    </source>
</evidence>
<evidence type="ECO:0000256" key="6">
    <source>
        <dbReference type="ARBA" id="ARBA00049972"/>
    </source>
</evidence>
<dbReference type="Pfam" id="PF00883">
    <property type="entry name" value="Peptidase_M17"/>
    <property type="match status" value="1"/>
</dbReference>
<dbReference type="KEGG" id="mcob:NCTC10184_00413"/>
<evidence type="ECO:0000256" key="1">
    <source>
        <dbReference type="ARBA" id="ARBA00009528"/>
    </source>
</evidence>
<dbReference type="GO" id="GO:0030145">
    <property type="term" value="F:manganese ion binding"/>
    <property type="evidence" value="ECO:0007669"/>
    <property type="project" value="InterPro"/>
</dbReference>
<dbReference type="GO" id="GO:0005737">
    <property type="term" value="C:cytoplasm"/>
    <property type="evidence" value="ECO:0007669"/>
    <property type="project" value="InterPro"/>
</dbReference>
<evidence type="ECO:0000256" key="8">
    <source>
        <dbReference type="ARBA" id="ARBA00050061"/>
    </source>
</evidence>
<dbReference type="AlphaFoldDB" id="A0A449BAG0"/>
<keyword evidence="2 10" id="KW-0031">Aminopeptidase</keyword>
<accession>A0A449BAG0</accession>
<dbReference type="GO" id="GO:0070006">
    <property type="term" value="F:metalloaminopeptidase activity"/>
    <property type="evidence" value="ECO:0007669"/>
    <property type="project" value="InterPro"/>
</dbReference>
<keyword evidence="4 10" id="KW-0378">Hydrolase</keyword>
<proteinExistence type="inferred from homology"/>
<dbReference type="CDD" id="cd00433">
    <property type="entry name" value="Peptidase_M17"/>
    <property type="match status" value="1"/>
</dbReference>
<dbReference type="PANTHER" id="PTHR11963">
    <property type="entry name" value="LEUCINE AMINOPEPTIDASE-RELATED"/>
    <property type="match status" value="1"/>
</dbReference>
<dbReference type="PRINTS" id="PR00481">
    <property type="entry name" value="LAMNOPPTDASE"/>
</dbReference>
<evidence type="ECO:0000256" key="4">
    <source>
        <dbReference type="ARBA" id="ARBA00022801"/>
    </source>
</evidence>
<keyword evidence="11" id="KW-1185">Reference proteome</keyword>
<dbReference type="OrthoDB" id="9809354at2"/>
<feature type="domain" description="Cytosol aminopeptidase" evidence="9">
    <location>
        <begin position="314"/>
        <end position="321"/>
    </location>
</feature>
<comment type="function">
    <text evidence="6">Presumably involved in the processing and regular turnover of intracellular proteins. Catalyzes the removal of unsubstituted N-terminal amino acids from various peptides.</text>
</comment>
<dbReference type="InterPro" id="IPR011356">
    <property type="entry name" value="Leucine_aapep/pepB"/>
</dbReference>
<dbReference type="EMBL" id="LR215043">
    <property type="protein sequence ID" value="VEU78184.1"/>
    <property type="molecule type" value="Genomic_DNA"/>
</dbReference>
<gene>
    <name evidence="10" type="primary">pepA_2</name>
    <name evidence="10" type="ORF">NCTC10184_00413</name>
</gene>
<dbReference type="Proteomes" id="UP000290876">
    <property type="component" value="Chromosome"/>
</dbReference>
<evidence type="ECO:0000313" key="10">
    <source>
        <dbReference type="EMBL" id="VEU78184.1"/>
    </source>
</evidence>
<sequence length="460" mass="50191">MLFKEILTSKEQNSVLLKAFFKGDEPLPYLLEKNGKITEYLDKNVAYVYLGEKKDLTKESLLSTFLGVLASQGRSYVVDLESFTTENVCLVGAITALTRAVYFKKAEIYNAKTQCDGCPSKKYTLTPFLAKVPDLVQQAMEKEIILSEATNFARNLQVTPPNICNSEYLADVVAKDLAQYSNLKVTVLKKAEIEKLGMGLLLSVNRGSVYEPRVVVIEYNGDPESKEKTVLVGKGITFDSGGYNIKTGRFMLGMKYDMSGSVIVAGALKAIAQLKPKKNFAAVMCITDNRVNGDASLPDSVWTSMNGKTVEINNTDAEGRLVMADGLTYAVRELKATRLIDVATLTGAILVALGSTYTGVWATSNDAWNEFEAAAKSANELVWRMPFDEAFAKNIKASKVADLKNTDLSGNGGSNSAAMFLKEFTEGVEYIHCDVAGTAEISEEPQGVLVHTLTELALQK</sequence>
<name>A0A449BAG0_9BACT</name>
<dbReference type="PROSITE" id="PS00631">
    <property type="entry name" value="CYTOSOL_AP"/>
    <property type="match status" value="1"/>
</dbReference>
<dbReference type="PANTHER" id="PTHR11963:SF23">
    <property type="entry name" value="CYTOSOL AMINOPEPTIDASE"/>
    <property type="match status" value="1"/>
</dbReference>
<evidence type="ECO:0000256" key="7">
    <source>
        <dbReference type="ARBA" id="ARBA00050021"/>
    </source>
</evidence>
<comment type="similarity">
    <text evidence="1">Belongs to the peptidase M17 family.</text>
</comment>
<evidence type="ECO:0000313" key="11">
    <source>
        <dbReference type="Proteomes" id="UP000290876"/>
    </source>
</evidence>
<dbReference type="SUPFAM" id="SSF53187">
    <property type="entry name" value="Zn-dependent exopeptidases"/>
    <property type="match status" value="1"/>
</dbReference>
<organism evidence="10 11">
    <name type="scientific">Mycoplasmopsis columbinasalis</name>
    <dbReference type="NCBI Taxonomy" id="114880"/>
    <lineage>
        <taxon>Bacteria</taxon>
        <taxon>Bacillati</taxon>
        <taxon>Mycoplasmatota</taxon>
        <taxon>Mycoplasmoidales</taxon>
        <taxon>Metamycoplasmataceae</taxon>
        <taxon>Mycoplasmopsis</taxon>
    </lineage>
</organism>
<dbReference type="GO" id="GO:0006508">
    <property type="term" value="P:proteolysis"/>
    <property type="evidence" value="ECO:0007669"/>
    <property type="project" value="UniProtKB-KW"/>
</dbReference>
<dbReference type="Gene3D" id="3.40.630.10">
    <property type="entry name" value="Zn peptidases"/>
    <property type="match status" value="1"/>
</dbReference>
<reference evidence="10 11" key="1">
    <citation type="submission" date="2019-01" db="EMBL/GenBank/DDBJ databases">
        <authorList>
            <consortium name="Pathogen Informatics"/>
        </authorList>
    </citation>
    <scope>NUCLEOTIDE SEQUENCE [LARGE SCALE GENOMIC DNA]</scope>
    <source>
        <strain evidence="10 11">NCTC10184</strain>
    </source>
</reference>
<evidence type="ECO:0000256" key="2">
    <source>
        <dbReference type="ARBA" id="ARBA00022438"/>
    </source>
</evidence>
<evidence type="ECO:0000256" key="5">
    <source>
        <dbReference type="ARBA" id="ARBA00033172"/>
    </source>
</evidence>
<keyword evidence="3" id="KW-0645">Protease</keyword>